<feature type="transmembrane region" description="Helical" evidence="6">
    <location>
        <begin position="47"/>
        <end position="68"/>
    </location>
</feature>
<evidence type="ECO:0000256" key="5">
    <source>
        <dbReference type="ARBA" id="ARBA00023136"/>
    </source>
</evidence>
<protein>
    <submittedName>
        <fullName evidence="7">Na/Pi cotransporter family protein</fullName>
    </submittedName>
</protein>
<evidence type="ECO:0000256" key="2">
    <source>
        <dbReference type="ARBA" id="ARBA00022475"/>
    </source>
</evidence>
<evidence type="ECO:0000256" key="4">
    <source>
        <dbReference type="ARBA" id="ARBA00022989"/>
    </source>
</evidence>
<dbReference type="EMBL" id="DSBX01000165">
    <property type="protein sequence ID" value="HDQ99499.1"/>
    <property type="molecule type" value="Genomic_DNA"/>
</dbReference>
<feature type="transmembrane region" description="Helical" evidence="6">
    <location>
        <begin position="232"/>
        <end position="251"/>
    </location>
</feature>
<evidence type="ECO:0000256" key="6">
    <source>
        <dbReference type="SAM" id="Phobius"/>
    </source>
</evidence>
<feature type="transmembrane region" description="Helical" evidence="6">
    <location>
        <begin position="342"/>
        <end position="363"/>
    </location>
</feature>
<dbReference type="PANTHER" id="PTHR10010">
    <property type="entry name" value="SOLUTE CARRIER FAMILY 34 SODIUM PHOSPHATE , MEMBER 2-RELATED"/>
    <property type="match status" value="1"/>
</dbReference>
<feature type="transmembrane region" description="Helical" evidence="6">
    <location>
        <begin position="195"/>
        <end position="212"/>
    </location>
</feature>
<evidence type="ECO:0000256" key="1">
    <source>
        <dbReference type="ARBA" id="ARBA00004651"/>
    </source>
</evidence>
<dbReference type="PANTHER" id="PTHR10010:SF46">
    <property type="entry name" value="SODIUM-DEPENDENT PHOSPHATE TRANSPORT PROTEIN 2B"/>
    <property type="match status" value="1"/>
</dbReference>
<organism evidence="7">
    <name type="scientific">candidate division WOR-3 bacterium</name>
    <dbReference type="NCBI Taxonomy" id="2052148"/>
    <lineage>
        <taxon>Bacteria</taxon>
        <taxon>Bacteria division WOR-3</taxon>
    </lineage>
</organism>
<dbReference type="AlphaFoldDB" id="A0A7V0XF66"/>
<dbReference type="GO" id="GO:0005436">
    <property type="term" value="F:sodium:phosphate symporter activity"/>
    <property type="evidence" value="ECO:0007669"/>
    <property type="project" value="InterPro"/>
</dbReference>
<evidence type="ECO:0000256" key="3">
    <source>
        <dbReference type="ARBA" id="ARBA00022692"/>
    </source>
</evidence>
<proteinExistence type="predicted"/>
<dbReference type="Pfam" id="PF02690">
    <property type="entry name" value="Na_Pi_cotrans"/>
    <property type="match status" value="2"/>
</dbReference>
<reference evidence="7" key="1">
    <citation type="journal article" date="2020" name="mSystems">
        <title>Genome- and Community-Level Interaction Insights into Carbon Utilization and Element Cycling Functions of Hydrothermarchaeota in Hydrothermal Sediment.</title>
        <authorList>
            <person name="Zhou Z."/>
            <person name="Liu Y."/>
            <person name="Xu W."/>
            <person name="Pan J."/>
            <person name="Luo Z.H."/>
            <person name="Li M."/>
        </authorList>
    </citation>
    <scope>NUCLEOTIDE SEQUENCE [LARGE SCALE GENOMIC DNA]</scope>
    <source>
        <strain evidence="7">SpSt-1182</strain>
    </source>
</reference>
<name>A0A7V0XF66_UNCW3</name>
<feature type="transmembrane region" description="Helical" evidence="6">
    <location>
        <begin position="291"/>
        <end position="322"/>
    </location>
</feature>
<keyword evidence="4 6" id="KW-1133">Transmembrane helix</keyword>
<feature type="transmembrane region" description="Helical" evidence="6">
    <location>
        <begin position="12"/>
        <end position="35"/>
    </location>
</feature>
<keyword evidence="2" id="KW-1003">Cell membrane</keyword>
<gene>
    <name evidence="7" type="ORF">ENN51_04350</name>
</gene>
<dbReference type="NCBIfam" id="NF037997">
    <property type="entry name" value="Na_Pi_symport"/>
    <property type="match status" value="2"/>
</dbReference>
<comment type="caution">
    <text evidence="7">The sequence shown here is derived from an EMBL/GenBank/DDBJ whole genome shotgun (WGS) entry which is preliminary data.</text>
</comment>
<comment type="subcellular location">
    <subcellularLocation>
        <location evidence="1">Cell membrane</location>
        <topology evidence="1">Multi-pass membrane protein</topology>
    </subcellularLocation>
</comment>
<dbReference type="GO" id="GO:0044341">
    <property type="term" value="P:sodium-dependent phosphate transport"/>
    <property type="evidence" value="ECO:0007669"/>
    <property type="project" value="InterPro"/>
</dbReference>
<dbReference type="InterPro" id="IPR003841">
    <property type="entry name" value="Na/Pi_transpt"/>
</dbReference>
<dbReference type="GO" id="GO:0005886">
    <property type="term" value="C:plasma membrane"/>
    <property type="evidence" value="ECO:0007669"/>
    <property type="project" value="UniProtKB-SubCell"/>
</dbReference>
<accession>A0A7V0XF66</accession>
<feature type="transmembrane region" description="Helical" evidence="6">
    <location>
        <begin position="89"/>
        <end position="112"/>
    </location>
</feature>
<keyword evidence="5 6" id="KW-0472">Membrane</keyword>
<evidence type="ECO:0000313" key="7">
    <source>
        <dbReference type="EMBL" id="HDQ99499.1"/>
    </source>
</evidence>
<sequence>MKLPDLRKLPAPVRIALFLVALYAFLLSIELLGAGFKSLGGGFAKTLFSLTAAPIAGLFVGILATAVCQSSSSTTSVVVGLVAAGQLDIRVAIPVVMGANIGTTVTNFLVSFGLVARRQEFERAFSTSIMHDVFNILSVALLLPLETAFRPLERSSAWLARAFAGVGGLNFASPLKLATRPVVEFLAGLARGFEWALLVLALVLLFTALKLMMDLMRSLISGRVELVIDRYLFGNAARAFAVGLLFTMLIQSSSATMAIAVPLAGAGILTLRQLFPYALGTNVGTTITANLAALVTGNIAAVQVAFVHLLFNVFGVAVWFPLRALPLALTRIIGGFCARHRVFSVLFVLLVFFAIPLVTVILLRR</sequence>
<dbReference type="Proteomes" id="UP000885672">
    <property type="component" value="Unassembled WGS sequence"/>
</dbReference>
<keyword evidence="3 6" id="KW-0812">Transmembrane</keyword>